<accession>M5CGL9</accession>
<dbReference type="AlphaFoldDB" id="M5CGL9"/>
<dbReference type="Proteomes" id="UP000012065">
    <property type="component" value="Unassembled WGS sequence"/>
</dbReference>
<evidence type="ECO:0000313" key="3">
    <source>
        <dbReference type="Proteomes" id="UP000012065"/>
    </source>
</evidence>
<evidence type="ECO:0000256" key="1">
    <source>
        <dbReference type="SAM" id="MobiDB-lite"/>
    </source>
</evidence>
<reference evidence="2 3" key="1">
    <citation type="journal article" date="2013" name="J. Biotechnol.">
        <title>Establishment and interpretation of the genome sequence of the phytopathogenic fungus Rhizoctonia solani AG1-IB isolate 7/3/14.</title>
        <authorList>
            <person name="Wibberg D.W."/>
            <person name="Jelonek L.J."/>
            <person name="Rupp O.R."/>
            <person name="Hennig M.H."/>
            <person name="Eikmeyer F.E."/>
            <person name="Goesmann A.G."/>
            <person name="Hartmann A.H."/>
            <person name="Borriss R.B."/>
            <person name="Grosch R.G."/>
            <person name="Puehler A.P."/>
            <person name="Schlueter A.S."/>
        </authorList>
    </citation>
    <scope>NUCLEOTIDE SEQUENCE [LARGE SCALE GENOMIC DNA]</scope>
    <source>
        <strain evidence="3">AG1-IB / isolate 7/3/14</strain>
    </source>
</reference>
<organism evidence="2 3">
    <name type="scientific">Thanatephorus cucumeris (strain AG1-IB / isolate 7/3/14)</name>
    <name type="common">Lettuce bottom rot fungus</name>
    <name type="synonym">Rhizoctonia solani</name>
    <dbReference type="NCBI Taxonomy" id="1108050"/>
    <lineage>
        <taxon>Eukaryota</taxon>
        <taxon>Fungi</taxon>
        <taxon>Dikarya</taxon>
        <taxon>Basidiomycota</taxon>
        <taxon>Agaricomycotina</taxon>
        <taxon>Agaricomycetes</taxon>
        <taxon>Cantharellales</taxon>
        <taxon>Ceratobasidiaceae</taxon>
        <taxon>Rhizoctonia</taxon>
        <taxon>Rhizoctonia solani AG-1</taxon>
    </lineage>
</organism>
<feature type="region of interest" description="Disordered" evidence="1">
    <location>
        <begin position="147"/>
        <end position="191"/>
    </location>
</feature>
<feature type="region of interest" description="Disordered" evidence="1">
    <location>
        <begin position="225"/>
        <end position="290"/>
    </location>
</feature>
<feature type="compositionally biased region" description="Basic and acidic residues" evidence="1">
    <location>
        <begin position="329"/>
        <end position="353"/>
    </location>
</feature>
<feature type="region of interest" description="Disordered" evidence="1">
    <location>
        <begin position="324"/>
        <end position="353"/>
    </location>
</feature>
<name>M5CGL9_THACB</name>
<dbReference type="EMBL" id="CAOJ01015852">
    <property type="protein sequence ID" value="CCO36347.1"/>
    <property type="molecule type" value="Genomic_DNA"/>
</dbReference>
<comment type="caution">
    <text evidence="2">The sequence shown here is derived from an EMBL/GenBank/DDBJ whole genome shotgun (WGS) entry which is preliminary data.</text>
</comment>
<protein>
    <submittedName>
        <fullName evidence="2">Uncharacterized protein</fullName>
    </submittedName>
</protein>
<evidence type="ECO:0000313" key="2">
    <source>
        <dbReference type="EMBL" id="CCO36347.1"/>
    </source>
</evidence>
<feature type="compositionally biased region" description="Basic and acidic residues" evidence="1">
    <location>
        <begin position="156"/>
        <end position="187"/>
    </location>
</feature>
<gene>
    <name evidence="2" type="ORF">BN14_10481</name>
</gene>
<proteinExistence type="predicted"/>
<dbReference type="HOGENOM" id="CLU_785697_0_0_1"/>
<sequence>MSNVFREFGTLRVVITGYNGTMALPADVSCDLERLRELCSLLPPKSPDNGLLYPFNPYIPDEEWIENTGSLQGALNHTLEVAFGSRATVDNTPIKLKSHGPDLLAVVDVLAAAITGYDGENPILINWVGDLIRAVEAVHKGEIETEAGSLGKRPRKYTEKRQQIEQENEAKASAKRKKMDEAADIAKAKKRTAGKVKQHELRLLYKSKDKPSPAVRFRDLSDLLKSTGHGTADTRKEKSNLGTTGEGTAEAPLMLEPEDTSAVTDPFDDTDDWGREIGLDDNIERPPPGARHAFEVTEVDGINLKAPTLLDLLSDEPIEGAIQPGVSSKVEKEATVSKEPKGKEKLSVEHFKF</sequence>
<feature type="compositionally biased region" description="Basic and acidic residues" evidence="1">
    <location>
        <begin position="272"/>
        <end position="284"/>
    </location>
</feature>